<reference evidence="1" key="2">
    <citation type="submission" date="2025-03" db="EMBL/GenBank/DDBJ databases">
        <authorList>
            <consortium name="ELIXIR-Norway"/>
            <consortium name="Elixir Norway"/>
        </authorList>
    </citation>
    <scope>NUCLEOTIDE SEQUENCE</scope>
</reference>
<proteinExistence type="predicted"/>
<name>A0AC60A1R1_RANTA</name>
<reference evidence="1" key="1">
    <citation type="submission" date="2023-05" db="EMBL/GenBank/DDBJ databases">
        <authorList>
            <consortium name="ELIXIR-Norway"/>
        </authorList>
    </citation>
    <scope>NUCLEOTIDE SEQUENCE</scope>
</reference>
<evidence type="ECO:0000313" key="2">
    <source>
        <dbReference type="Proteomes" id="UP001162501"/>
    </source>
</evidence>
<dbReference type="EMBL" id="OX596090">
    <property type="protein sequence ID" value="CAN0544599.1"/>
    <property type="molecule type" value="Genomic_DNA"/>
</dbReference>
<protein>
    <submittedName>
        <fullName evidence="1">Uncharacterized protein</fullName>
    </submittedName>
</protein>
<accession>A0AC60A1R1</accession>
<dbReference type="Proteomes" id="UP001162501">
    <property type="component" value="Chromosome 6"/>
</dbReference>
<gene>
    <name evidence="1" type="ORF">MRATA1EN22A_LOCUS25844</name>
</gene>
<organism evidence="1 2">
    <name type="scientific">Rangifer tarandus platyrhynchus</name>
    <name type="common">Svalbard reindeer</name>
    <dbReference type="NCBI Taxonomy" id="3082113"/>
    <lineage>
        <taxon>Eukaryota</taxon>
        <taxon>Metazoa</taxon>
        <taxon>Chordata</taxon>
        <taxon>Craniata</taxon>
        <taxon>Vertebrata</taxon>
        <taxon>Euteleostomi</taxon>
        <taxon>Mammalia</taxon>
        <taxon>Eutheria</taxon>
        <taxon>Laurasiatheria</taxon>
        <taxon>Artiodactyla</taxon>
        <taxon>Ruminantia</taxon>
        <taxon>Pecora</taxon>
        <taxon>Cervidae</taxon>
        <taxon>Odocoileinae</taxon>
        <taxon>Rangifer</taxon>
    </lineage>
</organism>
<evidence type="ECO:0000313" key="1">
    <source>
        <dbReference type="EMBL" id="CAN0544599.1"/>
    </source>
</evidence>
<sequence length="78" mass="8279">MRSAAAGCGLRRVFQRRDAGRTASPGQESSVPPCRENAAPRPPESWGKHPGFPSEAEAPGMDGLFRAGDECGAIVEQR</sequence>